<reference evidence="2 3" key="1">
    <citation type="journal article" date="2016" name="Proc. Natl. Acad. Sci. U.S.A.">
        <title>Comparative genomics of biotechnologically important yeasts.</title>
        <authorList>
            <person name="Riley R."/>
            <person name="Haridas S."/>
            <person name="Wolfe K.H."/>
            <person name="Lopes M.R."/>
            <person name="Hittinger C.T."/>
            <person name="Goeker M."/>
            <person name="Salamov A.A."/>
            <person name="Wisecaver J.H."/>
            <person name="Long T.M."/>
            <person name="Calvey C.H."/>
            <person name="Aerts A.L."/>
            <person name="Barry K.W."/>
            <person name="Choi C."/>
            <person name="Clum A."/>
            <person name="Coughlan A.Y."/>
            <person name="Deshpande S."/>
            <person name="Douglass A.P."/>
            <person name="Hanson S.J."/>
            <person name="Klenk H.-P."/>
            <person name="LaButti K.M."/>
            <person name="Lapidus A."/>
            <person name="Lindquist E.A."/>
            <person name="Lipzen A.M."/>
            <person name="Meier-Kolthoff J.P."/>
            <person name="Ohm R.A."/>
            <person name="Otillar R.P."/>
            <person name="Pangilinan J.L."/>
            <person name="Peng Y."/>
            <person name="Rokas A."/>
            <person name="Rosa C.A."/>
            <person name="Scheuner C."/>
            <person name="Sibirny A.A."/>
            <person name="Slot J.C."/>
            <person name="Stielow J.B."/>
            <person name="Sun H."/>
            <person name="Kurtzman C.P."/>
            <person name="Blackwell M."/>
            <person name="Grigoriev I.V."/>
            <person name="Jeffries T.W."/>
        </authorList>
    </citation>
    <scope>NUCLEOTIDE SEQUENCE [LARGE SCALE GENOMIC DNA]</scope>
    <source>
        <strain evidence="2 3">NRRL Y-11557</strain>
    </source>
</reference>
<dbReference type="GO" id="GO:0005829">
    <property type="term" value="C:cytosol"/>
    <property type="evidence" value="ECO:0007669"/>
    <property type="project" value="TreeGrafter"/>
</dbReference>
<dbReference type="NCBIfam" id="TIGR00004">
    <property type="entry name" value="Rid family detoxifying hydrolase"/>
    <property type="match status" value="1"/>
</dbReference>
<name>A0A1E3Q3D5_LIPST</name>
<dbReference type="Pfam" id="PF01042">
    <property type="entry name" value="Ribonuc_L-PSP"/>
    <property type="match status" value="1"/>
</dbReference>
<comment type="similarity">
    <text evidence="1">Belongs to the RutC family.</text>
</comment>
<dbReference type="CDD" id="cd00448">
    <property type="entry name" value="YjgF_YER057c_UK114_family"/>
    <property type="match status" value="1"/>
</dbReference>
<dbReference type="Proteomes" id="UP000094385">
    <property type="component" value="Unassembled WGS sequence"/>
</dbReference>
<dbReference type="AlphaFoldDB" id="A0A1E3Q3D5"/>
<dbReference type="Gene3D" id="3.30.1330.40">
    <property type="entry name" value="RutC-like"/>
    <property type="match status" value="1"/>
</dbReference>
<evidence type="ECO:0000256" key="1">
    <source>
        <dbReference type="ARBA" id="ARBA00010552"/>
    </source>
</evidence>
<dbReference type="OrthoDB" id="309640at2759"/>
<proteinExistence type="inferred from homology"/>
<dbReference type="EMBL" id="KV454296">
    <property type="protein sequence ID" value="ODQ72068.1"/>
    <property type="molecule type" value="Genomic_DNA"/>
</dbReference>
<dbReference type="PANTHER" id="PTHR11803:SF58">
    <property type="entry name" value="PROTEIN HMF1-RELATED"/>
    <property type="match status" value="1"/>
</dbReference>
<dbReference type="GO" id="GO:0019239">
    <property type="term" value="F:deaminase activity"/>
    <property type="evidence" value="ECO:0007669"/>
    <property type="project" value="TreeGrafter"/>
</dbReference>
<keyword evidence="3" id="KW-1185">Reference proteome</keyword>
<dbReference type="InterPro" id="IPR006056">
    <property type="entry name" value="RidA"/>
</dbReference>
<dbReference type="PANTHER" id="PTHR11803">
    <property type="entry name" value="2-IMINOBUTANOATE/2-IMINOPROPANOATE DEAMINASE RIDA"/>
    <property type="match status" value="1"/>
</dbReference>
<dbReference type="STRING" id="675824.A0A1E3Q3D5"/>
<dbReference type="FunFam" id="3.30.1330.40:FF:000001">
    <property type="entry name" value="L-PSP family endoribonuclease"/>
    <property type="match status" value="1"/>
</dbReference>
<dbReference type="InterPro" id="IPR035959">
    <property type="entry name" value="RutC-like_sf"/>
</dbReference>
<dbReference type="GO" id="GO:0005739">
    <property type="term" value="C:mitochondrion"/>
    <property type="evidence" value="ECO:0007669"/>
    <property type="project" value="UniProtKB-ARBA"/>
</dbReference>
<organism evidence="2 3">
    <name type="scientific">Lipomyces starkeyi NRRL Y-11557</name>
    <dbReference type="NCBI Taxonomy" id="675824"/>
    <lineage>
        <taxon>Eukaryota</taxon>
        <taxon>Fungi</taxon>
        <taxon>Dikarya</taxon>
        <taxon>Ascomycota</taxon>
        <taxon>Saccharomycotina</taxon>
        <taxon>Lipomycetes</taxon>
        <taxon>Lipomycetales</taxon>
        <taxon>Lipomycetaceae</taxon>
        <taxon>Lipomyces</taxon>
    </lineage>
</organism>
<gene>
    <name evidence="2" type="ORF">LIPSTDRAFT_72757</name>
</gene>
<protein>
    <submittedName>
        <fullName evidence="2">Uncharacterized protein</fullName>
    </submittedName>
</protein>
<accession>A0A1E3Q3D5</accession>
<evidence type="ECO:0000313" key="3">
    <source>
        <dbReference type="Proteomes" id="UP000094385"/>
    </source>
</evidence>
<dbReference type="InterPro" id="IPR006175">
    <property type="entry name" value="YjgF/YER057c/UK114"/>
</dbReference>
<evidence type="ECO:0000313" key="2">
    <source>
        <dbReference type="EMBL" id="ODQ72068.1"/>
    </source>
</evidence>
<sequence length="127" mass="13545">MSSALRVISTASSAAPRAPYSQAIAVNGFIYCSGQIPMTPDGNLIIDDIKAGALQSLTNLKLVLEAGGSSIEKIFKVNVYLVDMADFAAVNEVYSEFFGTHRPARTCIAIKQLPLGAHIEIECIALE</sequence>
<dbReference type="SUPFAM" id="SSF55298">
    <property type="entry name" value="YjgF-like"/>
    <property type="match status" value="1"/>
</dbReference>